<dbReference type="PANTHER" id="PTHR22807:SF53">
    <property type="entry name" value="RIBOSOMAL RNA SMALL SUBUNIT METHYLTRANSFERASE B-RELATED"/>
    <property type="match status" value="1"/>
</dbReference>
<evidence type="ECO:0000256" key="1">
    <source>
        <dbReference type="ARBA" id="ARBA00002724"/>
    </source>
</evidence>
<comment type="catalytic activity">
    <reaction evidence="12">
        <text>cytidine(967) in 16S rRNA + S-adenosyl-L-methionine = 5-methylcytidine(967) in 16S rRNA + S-adenosyl-L-homocysteine + H(+)</text>
        <dbReference type="Rhea" id="RHEA:42748"/>
        <dbReference type="Rhea" id="RHEA-COMP:10219"/>
        <dbReference type="Rhea" id="RHEA-COMP:10220"/>
        <dbReference type="ChEBI" id="CHEBI:15378"/>
        <dbReference type="ChEBI" id="CHEBI:57856"/>
        <dbReference type="ChEBI" id="CHEBI:59789"/>
        <dbReference type="ChEBI" id="CHEBI:74483"/>
        <dbReference type="ChEBI" id="CHEBI:82748"/>
        <dbReference type="EC" id="2.1.1.176"/>
    </reaction>
</comment>
<dbReference type="EMBL" id="FMHG01000001">
    <property type="protein sequence ID" value="SCJ53935.1"/>
    <property type="molecule type" value="Genomic_DNA"/>
</dbReference>
<gene>
    <name evidence="15" type="primary">rsmB</name>
    <name evidence="15" type="ORF">SAMEA3545359_00733</name>
</gene>
<dbReference type="SUPFAM" id="SSF53335">
    <property type="entry name" value="S-adenosyl-L-methionine-dependent methyltransferases"/>
    <property type="match status" value="1"/>
</dbReference>
<comment type="function">
    <text evidence="1">Specifically methylates the cytosine at position 967 (m5C967) of 16S rRNA.</text>
</comment>
<evidence type="ECO:0000256" key="4">
    <source>
        <dbReference type="ARBA" id="ARBA00022490"/>
    </source>
</evidence>
<comment type="similarity">
    <text evidence="13">Belongs to the class I-like SAM-binding methyltransferase superfamily. RsmB/NOP family.</text>
</comment>
<dbReference type="GO" id="GO:0005737">
    <property type="term" value="C:cytoplasm"/>
    <property type="evidence" value="ECO:0007669"/>
    <property type="project" value="UniProtKB-SubCell"/>
</dbReference>
<keyword evidence="7 13" id="KW-0808">Transferase</keyword>
<evidence type="ECO:0000256" key="7">
    <source>
        <dbReference type="ARBA" id="ARBA00022679"/>
    </source>
</evidence>
<sequence length="439" mass="47496">MAAGQQNPRLVAVQVLTRCEDGGYVDAALDAALQKSGLPAKERALCTRMVYGVTAARRRLDAQLAGYCAGKKLTPPICNTLRLGLYQLQSMDGVPDAAAVNETVRLPALLRQKSATGLVNAVLRRYLRDGKPTYSGSDLSVRYSVEPWIAKMWCRAYGEEQTRQLLARFEGEFPTFIRVNTLRTTAPDLIRRLSDEGLTAEPTALPNCLLLRRTGYLPGLPSFAEGLFHVQDLSSQYCCQALGAQPGDTVLDCCAAPGGKSFTVAQYMGGQGRLCAFDIWAQKLPKIEDGARRLGIINLTAACHDATTPYTGVPLADKILCDVPCSGLGILGKKPDLRYKQRGEIKDLPDLQLRILKQAAEQLRPGGVLVYSTCTLSPNENQGVVGKFLRDCPDFTAVDLTGLCPGATVTDGMATLLPHQTGSDGFFIAKLKRGTPCNR</sequence>
<dbReference type="InterPro" id="IPR001678">
    <property type="entry name" value="MeTrfase_RsmB-F_NOP2_dom"/>
</dbReference>
<dbReference type="GO" id="GO:0003723">
    <property type="term" value="F:RNA binding"/>
    <property type="evidence" value="ECO:0007669"/>
    <property type="project" value="UniProtKB-UniRule"/>
</dbReference>
<dbReference type="InterPro" id="IPR004573">
    <property type="entry name" value="rRNA_ssu_MeTfrase_B"/>
</dbReference>
<dbReference type="InterPro" id="IPR049560">
    <property type="entry name" value="MeTrfase_RsmB-F_NOP2_cat"/>
</dbReference>
<dbReference type="EC" id="2.1.1.176" evidence="3"/>
<evidence type="ECO:0000256" key="10">
    <source>
        <dbReference type="ARBA" id="ARBA00030399"/>
    </source>
</evidence>
<protein>
    <recommendedName>
        <fullName evidence="3">16S rRNA (cytosine(967)-C(5))-methyltransferase</fullName>
        <ecNumber evidence="3">2.1.1.176</ecNumber>
    </recommendedName>
    <alternativeName>
        <fullName evidence="10">16S rRNA m5C967 methyltransferase</fullName>
    </alternativeName>
    <alternativeName>
        <fullName evidence="11">rRNA (cytosine-C(5)-)-methyltransferase RsmB</fullName>
    </alternativeName>
</protein>
<evidence type="ECO:0000256" key="3">
    <source>
        <dbReference type="ARBA" id="ARBA00012140"/>
    </source>
</evidence>
<evidence type="ECO:0000256" key="11">
    <source>
        <dbReference type="ARBA" id="ARBA00031088"/>
    </source>
</evidence>
<feature type="binding site" evidence="13">
    <location>
        <begin position="254"/>
        <end position="260"/>
    </location>
    <ligand>
        <name>S-adenosyl-L-methionine</name>
        <dbReference type="ChEBI" id="CHEBI:59789"/>
    </ligand>
</feature>
<evidence type="ECO:0000256" key="13">
    <source>
        <dbReference type="PROSITE-ProRule" id="PRU01023"/>
    </source>
</evidence>
<keyword evidence="8 13" id="KW-0949">S-adenosyl-L-methionine</keyword>
<comment type="subcellular location">
    <subcellularLocation>
        <location evidence="2">Cytoplasm</location>
    </subcellularLocation>
</comment>
<keyword evidence="6 13" id="KW-0489">Methyltransferase</keyword>
<dbReference type="Pfam" id="PF01029">
    <property type="entry name" value="NusB"/>
    <property type="match status" value="1"/>
</dbReference>
<organism evidence="15">
    <name type="scientific">uncultured Anaerotruncus sp</name>
    <dbReference type="NCBI Taxonomy" id="905011"/>
    <lineage>
        <taxon>Bacteria</taxon>
        <taxon>Bacillati</taxon>
        <taxon>Bacillota</taxon>
        <taxon>Clostridia</taxon>
        <taxon>Eubacteriales</taxon>
        <taxon>Oscillospiraceae</taxon>
        <taxon>Anaerotruncus</taxon>
        <taxon>environmental samples</taxon>
    </lineage>
</organism>
<dbReference type="SUPFAM" id="SSF48013">
    <property type="entry name" value="NusB-like"/>
    <property type="match status" value="1"/>
</dbReference>
<dbReference type="InterPro" id="IPR006027">
    <property type="entry name" value="NusB_RsmB_TIM44"/>
</dbReference>
<proteinExistence type="inferred from homology"/>
<dbReference type="AlphaFoldDB" id="A0A1C6H9J9"/>
<dbReference type="InterPro" id="IPR023267">
    <property type="entry name" value="RCMT"/>
</dbReference>
<reference evidence="15" key="1">
    <citation type="submission" date="2015-09" db="EMBL/GenBank/DDBJ databases">
        <authorList>
            <consortium name="Pathogen Informatics"/>
        </authorList>
    </citation>
    <scope>NUCLEOTIDE SEQUENCE</scope>
    <source>
        <strain evidence="15">2789STDY5834896</strain>
    </source>
</reference>
<dbReference type="Gene3D" id="3.40.50.150">
    <property type="entry name" value="Vaccinia Virus protein VP39"/>
    <property type="match status" value="1"/>
</dbReference>
<evidence type="ECO:0000259" key="14">
    <source>
        <dbReference type="PROSITE" id="PS51686"/>
    </source>
</evidence>
<dbReference type="NCBIfam" id="NF011494">
    <property type="entry name" value="PRK14902.1"/>
    <property type="match status" value="1"/>
</dbReference>
<evidence type="ECO:0000256" key="9">
    <source>
        <dbReference type="ARBA" id="ARBA00022884"/>
    </source>
</evidence>
<dbReference type="PANTHER" id="PTHR22807">
    <property type="entry name" value="NOP2 YEAST -RELATED NOL1/NOP2/FMU SUN DOMAIN-CONTAINING"/>
    <property type="match status" value="1"/>
</dbReference>
<evidence type="ECO:0000256" key="6">
    <source>
        <dbReference type="ARBA" id="ARBA00022603"/>
    </source>
</evidence>
<dbReference type="InterPro" id="IPR054728">
    <property type="entry name" value="RsmB-like_ferredoxin"/>
</dbReference>
<dbReference type="Gene3D" id="3.30.70.1170">
    <property type="entry name" value="Sun protein, domain 3"/>
    <property type="match status" value="1"/>
</dbReference>
<evidence type="ECO:0000256" key="12">
    <source>
        <dbReference type="ARBA" id="ARBA00047283"/>
    </source>
</evidence>
<dbReference type="GO" id="GO:0008649">
    <property type="term" value="F:rRNA methyltransferase activity"/>
    <property type="evidence" value="ECO:0007669"/>
    <property type="project" value="InterPro"/>
</dbReference>
<dbReference type="InterPro" id="IPR035926">
    <property type="entry name" value="NusB-like_sf"/>
</dbReference>
<keyword evidence="4" id="KW-0963">Cytoplasm</keyword>
<feature type="active site" description="Nucleophile" evidence="13">
    <location>
        <position position="374"/>
    </location>
</feature>
<dbReference type="GO" id="GO:0006355">
    <property type="term" value="P:regulation of DNA-templated transcription"/>
    <property type="evidence" value="ECO:0007669"/>
    <property type="project" value="InterPro"/>
</dbReference>
<feature type="binding site" evidence="13">
    <location>
        <position position="322"/>
    </location>
    <ligand>
        <name>S-adenosyl-L-methionine</name>
        <dbReference type="ChEBI" id="CHEBI:59789"/>
    </ligand>
</feature>
<evidence type="ECO:0000256" key="5">
    <source>
        <dbReference type="ARBA" id="ARBA00022552"/>
    </source>
</evidence>
<dbReference type="InterPro" id="IPR029063">
    <property type="entry name" value="SAM-dependent_MTases_sf"/>
</dbReference>
<dbReference type="NCBIfam" id="TIGR00563">
    <property type="entry name" value="rsmB"/>
    <property type="match status" value="1"/>
</dbReference>
<dbReference type="Gene3D" id="1.10.940.10">
    <property type="entry name" value="NusB-like"/>
    <property type="match status" value="1"/>
</dbReference>
<dbReference type="Pfam" id="PF22458">
    <property type="entry name" value="RsmF-B_ferredox"/>
    <property type="match status" value="1"/>
</dbReference>
<name>A0A1C6H9J9_9FIRM</name>
<evidence type="ECO:0000256" key="8">
    <source>
        <dbReference type="ARBA" id="ARBA00022691"/>
    </source>
</evidence>
<dbReference type="CDD" id="cd02440">
    <property type="entry name" value="AdoMet_MTases"/>
    <property type="match status" value="1"/>
</dbReference>
<accession>A0A1C6H9J9</accession>
<keyword evidence="5" id="KW-0698">rRNA processing</keyword>
<feature type="binding site" evidence="13">
    <location>
        <position position="278"/>
    </location>
    <ligand>
        <name>S-adenosyl-L-methionine</name>
        <dbReference type="ChEBI" id="CHEBI:59789"/>
    </ligand>
</feature>
<evidence type="ECO:0000256" key="2">
    <source>
        <dbReference type="ARBA" id="ARBA00004496"/>
    </source>
</evidence>
<feature type="domain" description="SAM-dependent MTase RsmB/NOP-type" evidence="14">
    <location>
        <begin position="165"/>
        <end position="434"/>
    </location>
</feature>
<keyword evidence="9 13" id="KW-0694">RNA-binding</keyword>
<evidence type="ECO:0000313" key="15">
    <source>
        <dbReference type="EMBL" id="SCJ53935.1"/>
    </source>
</evidence>
<dbReference type="PRINTS" id="PR02008">
    <property type="entry name" value="RCMTFAMILY"/>
</dbReference>
<feature type="binding site" evidence="13">
    <location>
        <position position="305"/>
    </location>
    <ligand>
        <name>S-adenosyl-L-methionine</name>
        <dbReference type="ChEBI" id="CHEBI:59789"/>
    </ligand>
</feature>
<dbReference type="Pfam" id="PF01189">
    <property type="entry name" value="Methyltr_RsmB-F"/>
    <property type="match status" value="1"/>
</dbReference>
<dbReference type="PROSITE" id="PS51686">
    <property type="entry name" value="SAM_MT_RSMB_NOP"/>
    <property type="match status" value="1"/>
</dbReference>